<comment type="caution">
    <text evidence="1">The sequence shown here is derived from an EMBL/GenBank/DDBJ whole genome shotgun (WGS) entry which is preliminary data.</text>
</comment>
<dbReference type="EMBL" id="JAZAVJ010000050">
    <property type="protein sequence ID" value="KAK7418167.1"/>
    <property type="molecule type" value="Genomic_DNA"/>
</dbReference>
<dbReference type="PANTHER" id="PTHR40617:SF1">
    <property type="entry name" value="ATTH DOMAIN-CONTAINING PROTEIN-RELATED"/>
    <property type="match status" value="1"/>
</dbReference>
<evidence type="ECO:0000313" key="2">
    <source>
        <dbReference type="Proteomes" id="UP001498476"/>
    </source>
</evidence>
<accession>A0ABR1HAJ2</accession>
<dbReference type="SUPFAM" id="SSF159245">
    <property type="entry name" value="AttH-like"/>
    <property type="match status" value="1"/>
</dbReference>
<gene>
    <name evidence="1" type="ORF">QQX98_004142</name>
</gene>
<dbReference type="PANTHER" id="PTHR40617">
    <property type="entry name" value="TERPENE CYCLASE ASQC"/>
    <property type="match status" value="1"/>
</dbReference>
<evidence type="ECO:0000313" key="1">
    <source>
        <dbReference type="EMBL" id="KAK7418167.1"/>
    </source>
</evidence>
<sequence>MGRQRVYSYNITWEATSKVLLNGGNGAFAFGPGYANTTQWSLPACKTKGSLTVQNKLLNIDPGKSFTWYDHQKGAGAPQNWTWFELHFPGSSIKASIRVYDLPQLSSTTYQFATVRVGKESQYIVASSLTPNLDDTWTSPKTNVTYPLSWRLDFENVDSLLAKSVRPDQEIYGSK</sequence>
<organism evidence="1 2">
    <name type="scientific">Neonectria punicea</name>
    <dbReference type="NCBI Taxonomy" id="979145"/>
    <lineage>
        <taxon>Eukaryota</taxon>
        <taxon>Fungi</taxon>
        <taxon>Dikarya</taxon>
        <taxon>Ascomycota</taxon>
        <taxon>Pezizomycotina</taxon>
        <taxon>Sordariomycetes</taxon>
        <taxon>Hypocreomycetidae</taxon>
        <taxon>Hypocreales</taxon>
        <taxon>Nectriaceae</taxon>
        <taxon>Neonectria</taxon>
    </lineage>
</organism>
<name>A0ABR1HAJ2_9HYPO</name>
<protein>
    <submittedName>
        <fullName evidence="1">Uncharacterized protein</fullName>
    </submittedName>
</protein>
<proteinExistence type="predicted"/>
<dbReference type="Proteomes" id="UP001498476">
    <property type="component" value="Unassembled WGS sequence"/>
</dbReference>
<dbReference type="InterPro" id="IPR053112">
    <property type="entry name" value="Fungal_Dehydratase/Hydratase"/>
</dbReference>
<dbReference type="InterPro" id="IPR023374">
    <property type="entry name" value="AttH-like_dom_sf"/>
</dbReference>
<reference evidence="1 2" key="1">
    <citation type="journal article" date="2025" name="Microbiol. Resour. Announc.">
        <title>Draft genome sequences for Neonectria magnoliae and Neonectria punicea, canker pathogens of Liriodendron tulipifera and Acer saccharum in West Virginia.</title>
        <authorList>
            <person name="Petronek H.M."/>
            <person name="Kasson M.T."/>
            <person name="Metheny A.M."/>
            <person name="Stauder C.M."/>
            <person name="Lovett B."/>
            <person name="Lynch S.C."/>
            <person name="Garnas J.R."/>
            <person name="Kasson L.R."/>
            <person name="Stajich J.E."/>
        </authorList>
    </citation>
    <scope>NUCLEOTIDE SEQUENCE [LARGE SCALE GENOMIC DNA]</scope>
    <source>
        <strain evidence="1 2">NRRL 64653</strain>
    </source>
</reference>
<dbReference type="Pfam" id="PF17186">
    <property type="entry name" value="Lipocalin_9"/>
    <property type="match status" value="1"/>
</dbReference>
<keyword evidence="2" id="KW-1185">Reference proteome</keyword>
<dbReference type="Gene3D" id="2.40.370.10">
    <property type="entry name" value="AttH-like domain"/>
    <property type="match status" value="2"/>
</dbReference>